<proteinExistence type="predicted"/>
<name>A0A2H0V1T9_9BACT</name>
<accession>A0A2H0V1T9</accession>
<dbReference type="EMBL" id="PFAR01000035">
    <property type="protein sequence ID" value="PIR93061.1"/>
    <property type="molecule type" value="Genomic_DNA"/>
</dbReference>
<dbReference type="Pfam" id="PF07705">
    <property type="entry name" value="CARDB"/>
    <property type="match status" value="1"/>
</dbReference>
<feature type="non-terminal residue" evidence="4">
    <location>
        <position position="865"/>
    </location>
</feature>
<dbReference type="Gene3D" id="2.60.40.10">
    <property type="entry name" value="Immunoglobulins"/>
    <property type="match status" value="3"/>
</dbReference>
<evidence type="ECO:0000256" key="1">
    <source>
        <dbReference type="SAM" id="MobiDB-lite"/>
    </source>
</evidence>
<dbReference type="CDD" id="cd00063">
    <property type="entry name" value="FN3"/>
    <property type="match status" value="1"/>
</dbReference>
<dbReference type="InterPro" id="IPR011635">
    <property type="entry name" value="CARDB"/>
</dbReference>
<protein>
    <recommendedName>
        <fullName evidence="3">CARDB domain-containing protein</fullName>
    </recommendedName>
</protein>
<keyword evidence="2" id="KW-1133">Transmembrane helix</keyword>
<feature type="transmembrane region" description="Helical" evidence="2">
    <location>
        <begin position="7"/>
        <end position="28"/>
    </location>
</feature>
<organism evidence="4 5">
    <name type="scientific">Candidatus Falkowbacteria bacterium CG10_big_fil_rev_8_21_14_0_10_43_10</name>
    <dbReference type="NCBI Taxonomy" id="1974567"/>
    <lineage>
        <taxon>Bacteria</taxon>
        <taxon>Candidatus Falkowiibacteriota</taxon>
    </lineage>
</organism>
<evidence type="ECO:0000259" key="3">
    <source>
        <dbReference type="Pfam" id="PF07705"/>
    </source>
</evidence>
<sequence length="865" mass="95489">MNNFNKIIFNASLFFVFTASFFVINFYAKAEVGLPDLIVEDIIIRPGHNTLTPVIKNISSSALAESVQIKITDLNSGKSWTTGQEFTADSPLGPNSNIYVDAEPLANGTYNFKTEVDFNNKVTESNESNNILTKAIKVDELGDPDTLIVIENLEAINITETSAVIKYSTNITTYRDMVIYWIDGQKAFINNQNSSNSKSHEFTISWLTPGTYKYKVYSNSANDGTGGVYSGEKTFTTLKGSVNFTGLPDLVIKESSFKTYISDGTQSGWPVAGIPLAYLEIEDINKVNTYLDSWILHATANGKTEIYAGSNISNYVRAYTMNLKFIDIEADGKLNSVKFSIDPRNIINESNENNNTFTKTITIGSTTEINKTSKQAELFIKDIVAEDGGIKVIIGNLGPDAVSDEFTVALTETTNKAFFGDVSVLYGGYATGVKTIKSGEVGSVSFDDINPGTYSLLAKVDADNNIAEKDENNNTYTKTITVNNISNNTYVANEGEITFYSNLNQLGKLPTGYNEWLIVNAVTNDSQHPVESSFKYKGIIEIMMDGIIQVNGKSLSDAYYILTDNNGNPINPVPAKEYGLQINNRKVADIWPQKYIKGSQYVFRANLGSSYRTVEFFIGDSNRFDNSGFFKVAIKGEAIEQSNQPQDVSPGQKDTAGDQTGKSVDSLILKLERTISELSQKVIDMEKRLVEKVDKALSERVKGRILLQTEANGEAWYVDPNSENKFYMQDGLAAYDIMRALGLGITNKDLETIPIGIQDKIYTLKDTDGDGIPDNLETALGTNPDKADTDSDGFDDKTEILSGYKPNSASGKYAYNQRLIDRLKGRIALQVESHGEAWYINPSDGKRYYLGDGNTAYNVMRFLSL</sequence>
<dbReference type="AlphaFoldDB" id="A0A2H0V1T9"/>
<keyword evidence="2" id="KW-0812">Transmembrane</keyword>
<dbReference type="Proteomes" id="UP000228626">
    <property type="component" value="Unassembled WGS sequence"/>
</dbReference>
<keyword evidence="2" id="KW-0472">Membrane</keyword>
<feature type="domain" description="CARDB" evidence="3">
    <location>
        <begin position="390"/>
        <end position="478"/>
    </location>
</feature>
<evidence type="ECO:0000256" key="2">
    <source>
        <dbReference type="SAM" id="Phobius"/>
    </source>
</evidence>
<dbReference type="InterPro" id="IPR013783">
    <property type="entry name" value="Ig-like_fold"/>
</dbReference>
<gene>
    <name evidence="4" type="ORF">COT99_02935</name>
</gene>
<reference evidence="5" key="1">
    <citation type="submission" date="2017-09" db="EMBL/GenBank/DDBJ databases">
        <title>Depth-based differentiation of microbial function through sediment-hosted aquifers and enrichment of novel symbionts in the deep terrestrial subsurface.</title>
        <authorList>
            <person name="Probst A.J."/>
            <person name="Ladd B."/>
            <person name="Jarett J.K."/>
            <person name="Geller-Mcgrath D.E."/>
            <person name="Sieber C.M.K."/>
            <person name="Emerson J.B."/>
            <person name="Anantharaman K."/>
            <person name="Thomas B.C."/>
            <person name="Malmstrom R."/>
            <person name="Stieglmeier M."/>
            <person name="Klingl A."/>
            <person name="Woyke T."/>
            <person name="Ryan C.M."/>
            <person name="Banfield J.F."/>
        </authorList>
    </citation>
    <scope>NUCLEOTIDE SEQUENCE [LARGE SCALE GENOMIC DNA]</scope>
</reference>
<feature type="region of interest" description="Disordered" evidence="1">
    <location>
        <begin position="641"/>
        <end position="660"/>
    </location>
</feature>
<evidence type="ECO:0000313" key="5">
    <source>
        <dbReference type="Proteomes" id="UP000228626"/>
    </source>
</evidence>
<evidence type="ECO:0000313" key="4">
    <source>
        <dbReference type="EMBL" id="PIR93061.1"/>
    </source>
</evidence>
<comment type="caution">
    <text evidence="4">The sequence shown here is derived from an EMBL/GenBank/DDBJ whole genome shotgun (WGS) entry which is preliminary data.</text>
</comment>
<dbReference type="InterPro" id="IPR003961">
    <property type="entry name" value="FN3_dom"/>
</dbReference>